<name>A0A1G7FQY9_9FLAO</name>
<dbReference type="AlphaFoldDB" id="A0A1G7FQY9"/>
<dbReference type="GO" id="GO:0033104">
    <property type="term" value="C:type VI protein secretion system complex"/>
    <property type="evidence" value="ECO:0007669"/>
    <property type="project" value="InterPro"/>
</dbReference>
<dbReference type="OrthoDB" id="1419291at2"/>
<dbReference type="Pfam" id="PF17642">
    <property type="entry name" value="TssD"/>
    <property type="match status" value="1"/>
</dbReference>
<dbReference type="EMBL" id="FNBA01000002">
    <property type="protein sequence ID" value="SDE78095.1"/>
    <property type="molecule type" value="Genomic_DNA"/>
</dbReference>
<dbReference type="STRING" id="227084.SAMN05421855_102703"/>
<keyword evidence="2" id="KW-1185">Reference proteome</keyword>
<gene>
    <name evidence="1" type="ORF">SAMN05421855_102703</name>
</gene>
<reference evidence="1 2" key="1">
    <citation type="submission" date="2016-10" db="EMBL/GenBank/DDBJ databases">
        <authorList>
            <person name="de Groot N.N."/>
        </authorList>
    </citation>
    <scope>NUCLEOTIDE SEQUENCE [LARGE SCALE GENOMIC DNA]</scope>
    <source>
        <strain evidence="1 2">DSM 16195</strain>
    </source>
</reference>
<evidence type="ECO:0000313" key="1">
    <source>
        <dbReference type="EMBL" id="SDE78095.1"/>
    </source>
</evidence>
<evidence type="ECO:0000313" key="2">
    <source>
        <dbReference type="Proteomes" id="UP000199321"/>
    </source>
</evidence>
<dbReference type="InterPro" id="IPR041408">
    <property type="entry name" value="Hcp_Tssd"/>
</dbReference>
<organism evidence="1 2">
    <name type="scientific">Ulvibacter litoralis</name>
    <dbReference type="NCBI Taxonomy" id="227084"/>
    <lineage>
        <taxon>Bacteria</taxon>
        <taxon>Pseudomonadati</taxon>
        <taxon>Bacteroidota</taxon>
        <taxon>Flavobacteriia</taxon>
        <taxon>Flavobacteriales</taxon>
        <taxon>Flavobacteriaceae</taxon>
        <taxon>Ulvibacter</taxon>
    </lineage>
</organism>
<dbReference type="Proteomes" id="UP000199321">
    <property type="component" value="Unassembled WGS sequence"/>
</dbReference>
<dbReference type="RefSeq" id="WP_093143544.1">
    <property type="nucleotide sequence ID" value="NZ_BMWO01000002.1"/>
</dbReference>
<protein>
    <submittedName>
        <fullName evidence="1">Uncharacterized protein</fullName>
    </submittedName>
</protein>
<accession>A0A1G7FQY9</accession>
<sequence>MSFKATLFINNEERTILDAGVLFKYLSDNSGQVTSRLLAKPLSFTIESTRFDTFFYDQIISPTSLCEGEIIFYKRDGFSTLFKIEFANAHITHLSEHFTSEGIDPMKLNLEISWGIIRMKGLVYEQPWNPYNPFVAQVAPTELPKEEKKVTKYYITDVNGEELESYKIGEKIILNIETLNRVGDAMTISLEDKTHDFKYNGKVLANDTLSDYIIGSDLEKIELEVVPQEIQN</sequence>
<proteinExistence type="predicted"/>